<evidence type="ECO:0000313" key="6">
    <source>
        <dbReference type="EMBL" id="KAK5694579.1"/>
    </source>
</evidence>
<accession>A0AAN7ZZN1</accession>
<evidence type="ECO:0000256" key="4">
    <source>
        <dbReference type="SAM" id="SignalP"/>
    </source>
</evidence>
<dbReference type="SUPFAM" id="SSF50998">
    <property type="entry name" value="Quinoprotein alcohol dehydrogenase-like"/>
    <property type="match status" value="1"/>
</dbReference>
<dbReference type="Pfam" id="PF13360">
    <property type="entry name" value="PQQ_2"/>
    <property type="match status" value="1"/>
</dbReference>
<evidence type="ECO:0000313" key="7">
    <source>
        <dbReference type="Proteomes" id="UP001310594"/>
    </source>
</evidence>
<dbReference type="InterPro" id="IPR011047">
    <property type="entry name" value="Quinoprotein_ADH-like_sf"/>
</dbReference>
<dbReference type="AlphaFoldDB" id="A0AAN7ZZN1"/>
<dbReference type="GO" id="GO:0016491">
    <property type="term" value="F:oxidoreductase activity"/>
    <property type="evidence" value="ECO:0007669"/>
    <property type="project" value="UniProtKB-KW"/>
</dbReference>
<dbReference type="InterPro" id="IPR018391">
    <property type="entry name" value="PQQ_b-propeller_rpt"/>
</dbReference>
<dbReference type="Gene3D" id="2.140.10.10">
    <property type="entry name" value="Quinoprotein alcohol dehydrogenase-like superfamily"/>
    <property type="match status" value="1"/>
</dbReference>
<feature type="chain" id="PRO_5042868581" description="Pyrrolo-quinoline quinone repeat domain-containing protein" evidence="4">
    <location>
        <begin position="21"/>
        <end position="522"/>
    </location>
</feature>
<evidence type="ECO:0000259" key="5">
    <source>
        <dbReference type="Pfam" id="PF13360"/>
    </source>
</evidence>
<dbReference type="EMBL" id="JAVRQU010000015">
    <property type="protein sequence ID" value="KAK5694579.1"/>
    <property type="molecule type" value="Genomic_DNA"/>
</dbReference>
<evidence type="ECO:0000256" key="1">
    <source>
        <dbReference type="ARBA" id="ARBA00001931"/>
    </source>
</evidence>
<keyword evidence="3" id="KW-0560">Oxidoreductase</keyword>
<comment type="caution">
    <text evidence="6">The sequence shown here is derived from an EMBL/GenBank/DDBJ whole genome shotgun (WGS) entry which is preliminary data.</text>
</comment>
<sequence length="522" mass="55376">MRILLAWKLSLIAAKHLVEALWTGWGGNILNNRWNDHTTINKATVQNISRHCHLGGFAQGVSAAPAIHEGVAYFPSWDGHVTAFAYETCEVKWQTNITAYLEEYAVPDVHQAAFSAPASRTSPQIDGDVLYVGTLRYALLLALDITTGAILANVQINPHPLAVVTMSPTFYNGKVFVGTASQEESAATDSVKFHAVWNRTMLPSPNEPGGWSGVGVWGSQPSIDVARNQVFIATGNVYEIPEAVQACINATSSNSSDLACYPSSVWHEAVIALDIDCGNVNWIKILSPLEAWNAACGIAGVTPKSDACPPNPGPDADFGMAPAFVPARIGATPNGHDVVVIGQKTGDLYAMDAADGSMMWATIVGPDTSSFGALVWGVAVDASRVYFTVQDPLYETWRSQPSGKNTSNAAYGAVELCNGSITWEVPVPLNSTSYGPPSVTQDVALFPRMGHFIPPTLANGTTGSVVILDSASGIIVADIPADYIVYGSVAAEGPFIMFGTGYHGSTAFGSFNVFKVSTMKDV</sequence>
<dbReference type="SMART" id="SM00564">
    <property type="entry name" value="PQQ"/>
    <property type="match status" value="4"/>
</dbReference>
<dbReference type="PANTHER" id="PTHR32303">
    <property type="entry name" value="QUINOPROTEIN ALCOHOL DEHYDROGENASE (CYTOCHROME C)"/>
    <property type="match status" value="1"/>
</dbReference>
<proteinExistence type="inferred from homology"/>
<comment type="similarity">
    <text evidence="2">Belongs to the bacterial PQQ dehydrogenase family.</text>
</comment>
<reference evidence="6" key="1">
    <citation type="submission" date="2023-08" db="EMBL/GenBank/DDBJ databases">
        <title>Black Yeasts Isolated from many extreme environments.</title>
        <authorList>
            <person name="Coleine C."/>
            <person name="Stajich J.E."/>
            <person name="Selbmann L."/>
        </authorList>
    </citation>
    <scope>NUCLEOTIDE SEQUENCE</scope>
    <source>
        <strain evidence="6">CCFEE 5810</strain>
    </source>
</reference>
<protein>
    <recommendedName>
        <fullName evidence="5">Pyrrolo-quinoline quinone repeat domain-containing protein</fullName>
    </recommendedName>
</protein>
<evidence type="ECO:0000256" key="3">
    <source>
        <dbReference type="ARBA" id="ARBA00023002"/>
    </source>
</evidence>
<organism evidence="6 7">
    <name type="scientific">Elasticomyces elasticus</name>
    <dbReference type="NCBI Taxonomy" id="574655"/>
    <lineage>
        <taxon>Eukaryota</taxon>
        <taxon>Fungi</taxon>
        <taxon>Dikarya</taxon>
        <taxon>Ascomycota</taxon>
        <taxon>Pezizomycotina</taxon>
        <taxon>Dothideomycetes</taxon>
        <taxon>Dothideomycetidae</taxon>
        <taxon>Mycosphaerellales</taxon>
        <taxon>Teratosphaeriaceae</taxon>
        <taxon>Elasticomyces</taxon>
    </lineage>
</organism>
<evidence type="ECO:0000256" key="2">
    <source>
        <dbReference type="ARBA" id="ARBA00008156"/>
    </source>
</evidence>
<feature type="domain" description="Pyrrolo-quinoline quinone repeat" evidence="5">
    <location>
        <begin position="59"/>
        <end position="207"/>
    </location>
</feature>
<feature type="signal peptide" evidence="4">
    <location>
        <begin position="1"/>
        <end position="20"/>
    </location>
</feature>
<gene>
    <name evidence="6" type="ORF">LTR97_009169</name>
</gene>
<dbReference type="PANTHER" id="PTHR32303:SF10">
    <property type="entry name" value="OUTER MEMBRANE PROTEIN ASSEMBLY FACTOR BAMB"/>
    <property type="match status" value="1"/>
</dbReference>
<keyword evidence="4" id="KW-0732">Signal</keyword>
<name>A0AAN7ZZN1_9PEZI</name>
<dbReference type="InterPro" id="IPR002372">
    <property type="entry name" value="PQQ_rpt_dom"/>
</dbReference>
<dbReference type="Proteomes" id="UP001310594">
    <property type="component" value="Unassembled WGS sequence"/>
</dbReference>
<comment type="cofactor">
    <cofactor evidence="1">
        <name>pyrroloquinoline quinone</name>
        <dbReference type="ChEBI" id="CHEBI:58442"/>
    </cofactor>
</comment>